<dbReference type="STRING" id="937218.SAMN06297251_101272"/>
<dbReference type="Proteomes" id="UP000192656">
    <property type="component" value="Unassembled WGS sequence"/>
</dbReference>
<organism evidence="1 2">
    <name type="scientific">Fulvimarina manganoxydans</name>
    <dbReference type="NCBI Taxonomy" id="937218"/>
    <lineage>
        <taxon>Bacteria</taxon>
        <taxon>Pseudomonadati</taxon>
        <taxon>Pseudomonadota</taxon>
        <taxon>Alphaproteobacteria</taxon>
        <taxon>Hyphomicrobiales</taxon>
        <taxon>Aurantimonadaceae</taxon>
        <taxon>Fulvimarina</taxon>
    </lineage>
</organism>
<name>A0A1W1YH14_9HYPH</name>
<keyword evidence="2" id="KW-1185">Reference proteome</keyword>
<dbReference type="EMBL" id="FWXR01000001">
    <property type="protein sequence ID" value="SMC35091.1"/>
    <property type="molecule type" value="Genomic_DNA"/>
</dbReference>
<dbReference type="AlphaFoldDB" id="A0A1W1YH14"/>
<accession>A0A1W1YH14</accession>
<dbReference type="Pfam" id="PF12570">
    <property type="entry name" value="DUF3750"/>
    <property type="match status" value="1"/>
</dbReference>
<proteinExistence type="predicted"/>
<evidence type="ECO:0008006" key="3">
    <source>
        <dbReference type="Google" id="ProtNLM"/>
    </source>
</evidence>
<protein>
    <recommendedName>
        <fullName evidence="3">DUF3750 domain-containing protein</fullName>
    </recommendedName>
</protein>
<dbReference type="InterPro" id="IPR022224">
    <property type="entry name" value="DUF3750"/>
</dbReference>
<reference evidence="1 2" key="1">
    <citation type="submission" date="2017-04" db="EMBL/GenBank/DDBJ databases">
        <authorList>
            <person name="Afonso C.L."/>
            <person name="Miller P.J."/>
            <person name="Scott M.A."/>
            <person name="Spackman E."/>
            <person name="Goraichik I."/>
            <person name="Dimitrov K.M."/>
            <person name="Suarez D.L."/>
            <person name="Swayne D.E."/>
        </authorList>
    </citation>
    <scope>NUCLEOTIDE SEQUENCE [LARGE SCALE GENOMIC DNA]</scope>
    <source>
        <strain evidence="1 2">CGMCC 1.10972</strain>
    </source>
</reference>
<evidence type="ECO:0000313" key="2">
    <source>
        <dbReference type="Proteomes" id="UP000192656"/>
    </source>
</evidence>
<gene>
    <name evidence="1" type="ORF">SAMN06297251_101272</name>
</gene>
<evidence type="ECO:0000313" key="1">
    <source>
        <dbReference type="EMBL" id="SMC35091.1"/>
    </source>
</evidence>
<sequence length="248" mass="27392">MKRFMRMLRFVFVAFLLVFVLPAAVSAGLWLVGDHPRSWRAADWTSAHLLPPASELREPALYILAARTGGLKGAVSEHSWIVMKEAGRQSYERFDKAGWGEPIKTNNWAPDARWYSNEPYVVAEFHGEAAETLIPRVKAAIAAYPYSHRGDYQIFPGPNSNSFVAYVMRRVPGLGAFLPPAAVGRDYPVDGSLFALDTERGELRLSFWGYAGLAVGRDVGFEINILGLVAGFDPFDLKLKVPAFGTVG</sequence>